<name>A0A517N2P9_9BACT</name>
<gene>
    <name evidence="1" type="ORF">HG15A2_47620</name>
</gene>
<keyword evidence="2" id="KW-1185">Reference proteome</keyword>
<dbReference type="Proteomes" id="UP000319852">
    <property type="component" value="Chromosome"/>
</dbReference>
<protein>
    <recommendedName>
        <fullName evidence="3">DUF1559 domain-containing protein</fullName>
    </recommendedName>
</protein>
<evidence type="ECO:0000313" key="2">
    <source>
        <dbReference type="Proteomes" id="UP000319852"/>
    </source>
</evidence>
<dbReference type="RefSeq" id="WP_145063601.1">
    <property type="nucleotide sequence ID" value="NZ_CP036263.1"/>
</dbReference>
<proteinExistence type="predicted"/>
<dbReference type="SUPFAM" id="SSF54523">
    <property type="entry name" value="Pili subunits"/>
    <property type="match status" value="1"/>
</dbReference>
<dbReference type="KEGG" id="amob:HG15A2_47620"/>
<reference evidence="1 2" key="1">
    <citation type="submission" date="2019-02" db="EMBL/GenBank/DDBJ databases">
        <title>Deep-cultivation of Planctomycetes and their phenomic and genomic characterization uncovers novel biology.</title>
        <authorList>
            <person name="Wiegand S."/>
            <person name="Jogler M."/>
            <person name="Boedeker C."/>
            <person name="Pinto D."/>
            <person name="Vollmers J."/>
            <person name="Rivas-Marin E."/>
            <person name="Kohn T."/>
            <person name="Peeters S.H."/>
            <person name="Heuer A."/>
            <person name="Rast P."/>
            <person name="Oberbeckmann S."/>
            <person name="Bunk B."/>
            <person name="Jeske O."/>
            <person name="Meyerdierks A."/>
            <person name="Storesund J.E."/>
            <person name="Kallscheuer N."/>
            <person name="Luecker S."/>
            <person name="Lage O.M."/>
            <person name="Pohl T."/>
            <person name="Merkel B.J."/>
            <person name="Hornburger P."/>
            <person name="Mueller R.-W."/>
            <person name="Bruemmer F."/>
            <person name="Labrenz M."/>
            <person name="Spormann A.M."/>
            <person name="Op den Camp H."/>
            <person name="Overmann J."/>
            <person name="Amann R."/>
            <person name="Jetten M.S.M."/>
            <person name="Mascher T."/>
            <person name="Medema M.H."/>
            <person name="Devos D.P."/>
            <person name="Kaster A.-K."/>
            <person name="Ovreas L."/>
            <person name="Rohde M."/>
            <person name="Galperin M.Y."/>
            <person name="Jogler C."/>
        </authorList>
    </citation>
    <scope>NUCLEOTIDE SEQUENCE [LARGE SCALE GENOMIC DNA]</scope>
    <source>
        <strain evidence="1 2">HG15A2</strain>
    </source>
</reference>
<organism evidence="1 2">
    <name type="scientific">Adhaeretor mobilis</name>
    <dbReference type="NCBI Taxonomy" id="1930276"/>
    <lineage>
        <taxon>Bacteria</taxon>
        <taxon>Pseudomonadati</taxon>
        <taxon>Planctomycetota</taxon>
        <taxon>Planctomycetia</taxon>
        <taxon>Pirellulales</taxon>
        <taxon>Lacipirellulaceae</taxon>
        <taxon>Adhaeretor</taxon>
    </lineage>
</organism>
<accession>A0A517N2P9</accession>
<dbReference type="PANTHER" id="PTHR30093:SF2">
    <property type="entry name" value="TYPE II SECRETION SYSTEM PROTEIN H"/>
    <property type="match status" value="1"/>
</dbReference>
<dbReference type="AlphaFoldDB" id="A0A517N2P9"/>
<evidence type="ECO:0008006" key="3">
    <source>
        <dbReference type="Google" id="ProtNLM"/>
    </source>
</evidence>
<sequence length="359" mass="38907">MTDELIAYLLNDLPDDRKAEVESQLAADPKWREELARLQDCLGESSGEDCSDSAEQPPPGDLVNRTCTLVDSVCGPPASLSPTTERCCSRSKWTLADVSVAVGIVLILSALVLPAIRGSRDSARRVACQDNLRTLGTALFDYAQARNGQLPSVGPNENAGTFAVKLAAAGYLQPQQLGESLVCPQSALAGESGKRRVLVRVLSSRDDKGDPKLKIQMWPLMSGSYAYRLGYFDKHGEYRQVKFTGSHNAPMLADAPSFTNAKFRSLNHGNGGYNVIFQDLSSRFVIECDLNCSGEGLDDPFLNDNRAHAAGLCRRDVVLGRSEWTPLGPLSPVTQSVAARSSMPMMLYFSGLNSSNKQD</sequence>
<dbReference type="EMBL" id="CP036263">
    <property type="protein sequence ID" value="QDT01420.1"/>
    <property type="molecule type" value="Genomic_DNA"/>
</dbReference>
<dbReference type="InterPro" id="IPR045584">
    <property type="entry name" value="Pilin-like"/>
</dbReference>
<dbReference type="OrthoDB" id="277292at2"/>
<evidence type="ECO:0000313" key="1">
    <source>
        <dbReference type="EMBL" id="QDT01420.1"/>
    </source>
</evidence>
<dbReference type="PANTHER" id="PTHR30093">
    <property type="entry name" value="GENERAL SECRETION PATHWAY PROTEIN G"/>
    <property type="match status" value="1"/>
</dbReference>
<dbReference type="Gene3D" id="3.30.700.10">
    <property type="entry name" value="Glycoprotein, Type 4 Pilin"/>
    <property type="match status" value="1"/>
</dbReference>